<dbReference type="Proteomes" id="UP000271193">
    <property type="component" value="Chromosome"/>
</dbReference>
<protein>
    <submittedName>
        <fullName evidence="1">Uncharacterized protein</fullName>
    </submittedName>
</protein>
<dbReference type="AlphaFoldDB" id="A0A3G6TMF9"/>
<accession>A0A3G6TMF9</accession>
<reference evidence="2" key="1">
    <citation type="submission" date="2018-11" db="EMBL/GenBank/DDBJ databases">
        <title>Proposal to divide the Flavobacteriaceae and reorganize its genera based on Amino Acid Identity values calculated from whole genome sequences.</title>
        <authorList>
            <person name="Nicholson A.C."/>
            <person name="Gulvik C.A."/>
            <person name="Whitney A.M."/>
            <person name="Humrighouse B.W."/>
            <person name="Bell M."/>
            <person name="Holmes B."/>
            <person name="Steigerwalt A.G."/>
            <person name="Villarma A."/>
            <person name="Sheth M."/>
            <person name="Batra D."/>
            <person name="Pryor J."/>
            <person name="Bernardet J.-F."/>
            <person name="Hugo C."/>
            <person name="Kampfer P."/>
            <person name="Newman J."/>
            <person name="McQuiston J.R."/>
        </authorList>
    </citation>
    <scope>NUCLEOTIDE SEQUENCE [LARGE SCALE GENOMIC DNA]</scope>
    <source>
        <strain evidence="2">G0229</strain>
    </source>
</reference>
<dbReference type="RefSeq" id="WP_123872352.1">
    <property type="nucleotide sequence ID" value="NZ_CP033932.1"/>
</dbReference>
<gene>
    <name evidence="1" type="ORF">EG339_23170</name>
</gene>
<sequence>MAFEINYVIGNLETYFRQDEMNVLFFYAKDINLNLTKKMNYLLDKKTTYMIGNNISTDGFDSGDDLPAYFNVGDIQNVIQFITSQLIPAMQNESVNMDGKYGGTISSLINNINNYDSGDIAFMLYVSLDYVPVEMSYYISKANEIKDLLQASLNLNTPILVSYTD</sequence>
<dbReference type="EMBL" id="CP033932">
    <property type="protein sequence ID" value="AZB27280.1"/>
    <property type="molecule type" value="Genomic_DNA"/>
</dbReference>
<proteinExistence type="predicted"/>
<dbReference type="KEGG" id="cben:EG339_23170"/>
<evidence type="ECO:0000313" key="2">
    <source>
        <dbReference type="Proteomes" id="UP000271193"/>
    </source>
</evidence>
<name>A0A3G6TMF9_9FLAO</name>
<dbReference type="GeneID" id="99067704"/>
<evidence type="ECO:0000313" key="1">
    <source>
        <dbReference type="EMBL" id="AZB27280.1"/>
    </source>
</evidence>
<keyword evidence="2" id="KW-1185">Reference proteome</keyword>
<organism evidence="1 2">
    <name type="scientific">Chryseobacterium bernardetii</name>
    <dbReference type="NCBI Taxonomy" id="1241978"/>
    <lineage>
        <taxon>Bacteria</taxon>
        <taxon>Pseudomonadati</taxon>
        <taxon>Bacteroidota</taxon>
        <taxon>Flavobacteriia</taxon>
        <taxon>Flavobacteriales</taxon>
        <taxon>Weeksellaceae</taxon>
        <taxon>Chryseobacterium group</taxon>
        <taxon>Chryseobacterium</taxon>
    </lineage>
</organism>